<keyword evidence="3" id="KW-0472">Membrane</keyword>
<evidence type="ECO:0000313" key="6">
    <source>
        <dbReference type="Ensembl" id="ENSGWIP00000001249.1"/>
    </source>
</evidence>
<dbReference type="Ensembl" id="ENSGWIT00000001350.1">
    <property type="protein sequence ID" value="ENSGWIP00000001249.1"/>
    <property type="gene ID" value="ENSGWIG00000000739.1"/>
</dbReference>
<dbReference type="GO" id="GO:0016020">
    <property type="term" value="C:membrane"/>
    <property type="evidence" value="ECO:0007669"/>
    <property type="project" value="UniProtKB-SubCell"/>
</dbReference>
<evidence type="ECO:0000313" key="7">
    <source>
        <dbReference type="Proteomes" id="UP000694680"/>
    </source>
</evidence>
<sequence length="223" mass="25275">MFNPGCDDKFLCLCNILVIISSTAEPVENIRVLVGGNITLREPVNEEGILTHKGELIAQVFNGKMKIRKERFNKKLMWNNRTRFFTITNIQKNDSGTYDIDNEKSEIRRFILSVYDPLPPPSVRRSNEDPTLCSLLCYVDGAPPLTSVVWMKGQEVMNQSSSYSSVLLTIPEQDLNSSLTCAAQSPAENKTMEVEVTTWCGDNNKDNNNNNNRHRKICPKLLF</sequence>
<evidence type="ECO:0000256" key="4">
    <source>
        <dbReference type="ARBA" id="ARBA00023180"/>
    </source>
</evidence>
<dbReference type="InterPro" id="IPR007110">
    <property type="entry name" value="Ig-like_dom"/>
</dbReference>
<dbReference type="InterPro" id="IPR013783">
    <property type="entry name" value="Ig-like_fold"/>
</dbReference>
<reference evidence="6" key="3">
    <citation type="submission" date="2025-09" db="UniProtKB">
        <authorList>
            <consortium name="Ensembl"/>
        </authorList>
    </citation>
    <scope>IDENTIFICATION</scope>
</reference>
<protein>
    <recommendedName>
        <fullName evidence="5">Ig-like domain-containing protein</fullName>
    </recommendedName>
</protein>
<evidence type="ECO:0000256" key="3">
    <source>
        <dbReference type="ARBA" id="ARBA00023136"/>
    </source>
</evidence>
<keyword evidence="2" id="KW-0732">Signal</keyword>
<organism evidence="6 7">
    <name type="scientific">Gouania willdenowi</name>
    <name type="common">Blunt-snouted clingfish</name>
    <name type="synonym">Lepadogaster willdenowi</name>
    <dbReference type="NCBI Taxonomy" id="441366"/>
    <lineage>
        <taxon>Eukaryota</taxon>
        <taxon>Metazoa</taxon>
        <taxon>Chordata</taxon>
        <taxon>Craniata</taxon>
        <taxon>Vertebrata</taxon>
        <taxon>Euteleostomi</taxon>
        <taxon>Actinopterygii</taxon>
        <taxon>Neopterygii</taxon>
        <taxon>Teleostei</taxon>
        <taxon>Neoteleostei</taxon>
        <taxon>Acanthomorphata</taxon>
        <taxon>Ovalentaria</taxon>
        <taxon>Blenniimorphae</taxon>
        <taxon>Blenniiformes</taxon>
        <taxon>Gobiesocoidei</taxon>
        <taxon>Gobiesocidae</taxon>
        <taxon>Gobiesocinae</taxon>
        <taxon>Gouania</taxon>
    </lineage>
</organism>
<dbReference type="InterPro" id="IPR015631">
    <property type="entry name" value="CD2/SLAM_rcpt"/>
</dbReference>
<dbReference type="InterPro" id="IPR036179">
    <property type="entry name" value="Ig-like_dom_sf"/>
</dbReference>
<keyword evidence="4" id="KW-0325">Glycoprotein</keyword>
<dbReference type="SUPFAM" id="SSF48726">
    <property type="entry name" value="Immunoglobulin"/>
    <property type="match status" value="1"/>
</dbReference>
<name>A0A8C5D6W4_GOUWI</name>
<dbReference type="Proteomes" id="UP000694680">
    <property type="component" value="Chromosome 1"/>
</dbReference>
<comment type="subcellular location">
    <subcellularLocation>
        <location evidence="1">Membrane</location>
    </subcellularLocation>
</comment>
<feature type="domain" description="Ig-like" evidence="5">
    <location>
        <begin position="119"/>
        <end position="197"/>
    </location>
</feature>
<dbReference type="PANTHER" id="PTHR12080:SF55">
    <property type="entry name" value="LYMPHOCYTE FUNCTION-ASSOCIATED ANTIGEN 3"/>
    <property type="match status" value="1"/>
</dbReference>
<proteinExistence type="predicted"/>
<dbReference type="PROSITE" id="PS50835">
    <property type="entry name" value="IG_LIKE"/>
    <property type="match status" value="1"/>
</dbReference>
<accession>A0A8C5D6W4</accession>
<reference evidence="6" key="2">
    <citation type="submission" date="2025-08" db="UniProtKB">
        <authorList>
            <consortium name="Ensembl"/>
        </authorList>
    </citation>
    <scope>IDENTIFICATION</scope>
</reference>
<evidence type="ECO:0000256" key="1">
    <source>
        <dbReference type="ARBA" id="ARBA00004370"/>
    </source>
</evidence>
<dbReference type="AlphaFoldDB" id="A0A8C5D6W4"/>
<evidence type="ECO:0000256" key="2">
    <source>
        <dbReference type="ARBA" id="ARBA00022729"/>
    </source>
</evidence>
<evidence type="ECO:0000259" key="5">
    <source>
        <dbReference type="PROSITE" id="PS50835"/>
    </source>
</evidence>
<dbReference type="PANTHER" id="PTHR12080">
    <property type="entry name" value="SIGNALING LYMPHOCYTIC ACTIVATION MOLECULE"/>
    <property type="match status" value="1"/>
</dbReference>
<reference evidence="6" key="1">
    <citation type="submission" date="2020-06" db="EMBL/GenBank/DDBJ databases">
        <authorList>
            <consortium name="Wellcome Sanger Institute Data Sharing"/>
        </authorList>
    </citation>
    <scope>NUCLEOTIDE SEQUENCE [LARGE SCALE GENOMIC DNA]</scope>
</reference>
<dbReference type="Gene3D" id="2.60.40.10">
    <property type="entry name" value="Immunoglobulins"/>
    <property type="match status" value="2"/>
</dbReference>
<keyword evidence="7" id="KW-1185">Reference proteome</keyword>